<dbReference type="CDD" id="cd15457">
    <property type="entry name" value="NADAR"/>
    <property type="match status" value="1"/>
</dbReference>
<dbReference type="OrthoDB" id="206452at2759"/>
<dbReference type="Pfam" id="PF08719">
    <property type="entry name" value="NADAR"/>
    <property type="match status" value="1"/>
</dbReference>
<dbReference type="AlphaFoldDB" id="A0A9P5JU30"/>
<reference evidence="2" key="1">
    <citation type="submission" date="2019-10" db="EMBL/GenBank/DDBJ databases">
        <authorList>
            <consortium name="DOE Joint Genome Institute"/>
            <person name="Kuo A."/>
            <person name="Miyauchi S."/>
            <person name="Kiss E."/>
            <person name="Drula E."/>
            <person name="Kohler A."/>
            <person name="Sanchez-Garcia M."/>
            <person name="Andreopoulos B."/>
            <person name="Barry K.W."/>
            <person name="Bonito G."/>
            <person name="Buee M."/>
            <person name="Carver A."/>
            <person name="Chen C."/>
            <person name="Cichocki N."/>
            <person name="Clum A."/>
            <person name="Culley D."/>
            <person name="Crous P.W."/>
            <person name="Fauchery L."/>
            <person name="Girlanda M."/>
            <person name="Hayes R."/>
            <person name="Keri Z."/>
            <person name="LaButti K."/>
            <person name="Lipzen A."/>
            <person name="Lombard V."/>
            <person name="Magnuson J."/>
            <person name="Maillard F."/>
            <person name="Morin E."/>
            <person name="Murat C."/>
            <person name="Nolan M."/>
            <person name="Ohm R."/>
            <person name="Pangilinan J."/>
            <person name="Pereira M."/>
            <person name="Perotto S."/>
            <person name="Peter M."/>
            <person name="Riley R."/>
            <person name="Sitrit Y."/>
            <person name="Stielow B."/>
            <person name="Szollosi G."/>
            <person name="Zifcakova L."/>
            <person name="Stursova M."/>
            <person name="Spatafora J.W."/>
            <person name="Tedersoo L."/>
            <person name="Vaario L.-M."/>
            <person name="Yamada A."/>
            <person name="Yan M."/>
            <person name="Wang P."/>
            <person name="Xu J."/>
            <person name="Bruns T."/>
            <person name="Baldrian P."/>
            <person name="Vilgalys R."/>
            <person name="Henrissat B."/>
            <person name="Grigoriev I.V."/>
            <person name="Hibbett D."/>
            <person name="Nagy L.G."/>
            <person name="Martin F.M."/>
        </authorList>
    </citation>
    <scope>NUCLEOTIDE SEQUENCE</scope>
    <source>
        <strain evidence="2">Prilba</strain>
    </source>
</reference>
<gene>
    <name evidence="2" type="ORF">DFH94DRAFT_677090</name>
</gene>
<dbReference type="SUPFAM" id="SSF143990">
    <property type="entry name" value="YbiA-like"/>
    <property type="match status" value="1"/>
</dbReference>
<evidence type="ECO:0000313" key="2">
    <source>
        <dbReference type="EMBL" id="KAF8464194.1"/>
    </source>
</evidence>
<proteinExistence type="predicted"/>
<dbReference type="InterPro" id="IPR037238">
    <property type="entry name" value="YbiA-like_sf"/>
</dbReference>
<organism evidence="2 3">
    <name type="scientific">Russula ochroleuca</name>
    <dbReference type="NCBI Taxonomy" id="152965"/>
    <lineage>
        <taxon>Eukaryota</taxon>
        <taxon>Fungi</taxon>
        <taxon>Dikarya</taxon>
        <taxon>Basidiomycota</taxon>
        <taxon>Agaricomycotina</taxon>
        <taxon>Agaricomycetes</taxon>
        <taxon>Russulales</taxon>
        <taxon>Russulaceae</taxon>
        <taxon>Russula</taxon>
    </lineage>
</organism>
<accession>A0A9P5JU30</accession>
<name>A0A9P5JU30_9AGAM</name>
<dbReference type="InterPro" id="IPR012816">
    <property type="entry name" value="NADAR"/>
</dbReference>
<dbReference type="EMBL" id="WHVB01000058">
    <property type="protein sequence ID" value="KAF8464194.1"/>
    <property type="molecule type" value="Genomic_DNA"/>
</dbReference>
<keyword evidence="3" id="KW-1185">Reference proteome</keyword>
<protein>
    <recommendedName>
        <fullName evidence="1">NADAR domain-containing protein</fullName>
    </recommendedName>
</protein>
<sequence length="210" mass="23076">MPMSGGGGGGTMPMSSPAVREGVVAQTPMAISPPDSVLVDAKMTMPSLGAGGAEDMAPVLKFNSFGDFAGLLYHSPHSVVYEEELYPTALHLFEARKFLYHRPDLADRIRQCERVEEVTALSEELGEFVQRDWSNVALRTMDDVLYLKFLQHSDLRTLLLDTYPTDLVYVEPGDPFWGDGAGIGMNELGRSLVRVRERLHVGGMGSMFPP</sequence>
<feature type="domain" description="NADAR" evidence="1">
    <location>
        <begin position="74"/>
        <end position="200"/>
    </location>
</feature>
<dbReference type="Proteomes" id="UP000759537">
    <property type="component" value="Unassembled WGS sequence"/>
</dbReference>
<dbReference type="Gene3D" id="1.10.357.40">
    <property type="entry name" value="YbiA-like"/>
    <property type="match status" value="1"/>
</dbReference>
<reference evidence="2" key="2">
    <citation type="journal article" date="2020" name="Nat. Commun.">
        <title>Large-scale genome sequencing of mycorrhizal fungi provides insights into the early evolution of symbiotic traits.</title>
        <authorList>
            <person name="Miyauchi S."/>
            <person name="Kiss E."/>
            <person name="Kuo A."/>
            <person name="Drula E."/>
            <person name="Kohler A."/>
            <person name="Sanchez-Garcia M."/>
            <person name="Morin E."/>
            <person name="Andreopoulos B."/>
            <person name="Barry K.W."/>
            <person name="Bonito G."/>
            <person name="Buee M."/>
            <person name="Carver A."/>
            <person name="Chen C."/>
            <person name="Cichocki N."/>
            <person name="Clum A."/>
            <person name="Culley D."/>
            <person name="Crous P.W."/>
            <person name="Fauchery L."/>
            <person name="Girlanda M."/>
            <person name="Hayes R.D."/>
            <person name="Keri Z."/>
            <person name="LaButti K."/>
            <person name="Lipzen A."/>
            <person name="Lombard V."/>
            <person name="Magnuson J."/>
            <person name="Maillard F."/>
            <person name="Murat C."/>
            <person name="Nolan M."/>
            <person name="Ohm R.A."/>
            <person name="Pangilinan J."/>
            <person name="Pereira M.F."/>
            <person name="Perotto S."/>
            <person name="Peter M."/>
            <person name="Pfister S."/>
            <person name="Riley R."/>
            <person name="Sitrit Y."/>
            <person name="Stielow J.B."/>
            <person name="Szollosi G."/>
            <person name="Zifcakova L."/>
            <person name="Stursova M."/>
            <person name="Spatafora J.W."/>
            <person name="Tedersoo L."/>
            <person name="Vaario L.M."/>
            <person name="Yamada A."/>
            <person name="Yan M."/>
            <person name="Wang P."/>
            <person name="Xu J."/>
            <person name="Bruns T."/>
            <person name="Baldrian P."/>
            <person name="Vilgalys R."/>
            <person name="Dunand C."/>
            <person name="Henrissat B."/>
            <person name="Grigoriev I.V."/>
            <person name="Hibbett D."/>
            <person name="Nagy L.G."/>
            <person name="Martin F.M."/>
        </authorList>
    </citation>
    <scope>NUCLEOTIDE SEQUENCE</scope>
    <source>
        <strain evidence="2">Prilba</strain>
    </source>
</reference>
<comment type="caution">
    <text evidence="2">The sequence shown here is derived from an EMBL/GenBank/DDBJ whole genome shotgun (WGS) entry which is preliminary data.</text>
</comment>
<evidence type="ECO:0000313" key="3">
    <source>
        <dbReference type="Proteomes" id="UP000759537"/>
    </source>
</evidence>
<evidence type="ECO:0000259" key="1">
    <source>
        <dbReference type="Pfam" id="PF08719"/>
    </source>
</evidence>